<name>A0ABW4IGK7_9SPHI</name>
<dbReference type="EC" id="3.6.-.-" evidence="4"/>
<evidence type="ECO:0000313" key="4">
    <source>
        <dbReference type="EMBL" id="MFD1631142.1"/>
    </source>
</evidence>
<dbReference type="Pfam" id="PF00293">
    <property type="entry name" value="NUDIX"/>
    <property type="match status" value="1"/>
</dbReference>
<evidence type="ECO:0000256" key="1">
    <source>
        <dbReference type="ARBA" id="ARBA00022801"/>
    </source>
</evidence>
<accession>A0ABW4IGK7</accession>
<dbReference type="InterPro" id="IPR020476">
    <property type="entry name" value="Nudix_hydrolase"/>
</dbReference>
<proteinExistence type="inferred from homology"/>
<dbReference type="Proteomes" id="UP001597118">
    <property type="component" value="Unassembled WGS sequence"/>
</dbReference>
<dbReference type="SUPFAM" id="SSF55811">
    <property type="entry name" value="Nudix"/>
    <property type="match status" value="1"/>
</dbReference>
<keyword evidence="5" id="KW-1185">Reference proteome</keyword>
<sequence length="200" mass="23102">MMQNYNIYINEKALIITSVLKEGTKDAQIIDVQSFDFCKFYYEISSLTENIFYLVSEDPERAFETLKSKVKNIEAAGGLVKNPDNGYLFIKRLGKWDLPKGKLEPNEKIEEAAVREVEEECGVTVTRLGHKIVETYHMYNIKEQVVLKTTYWYAMEVDSEQSLTPQLEEDITEAVWIKKPDWNQVTANTYPSIITVLELA</sequence>
<comment type="similarity">
    <text evidence="2">Belongs to the Nudix hydrolase family.</text>
</comment>
<dbReference type="InterPro" id="IPR051325">
    <property type="entry name" value="Nudix_hydrolase_domain"/>
</dbReference>
<dbReference type="PANTHER" id="PTHR21340">
    <property type="entry name" value="DIADENOSINE 5,5-P1,P4-TETRAPHOSPHATE PYROPHOSPHOHYDROLASE MUTT"/>
    <property type="match status" value="1"/>
</dbReference>
<dbReference type="InterPro" id="IPR020084">
    <property type="entry name" value="NUDIX_hydrolase_CS"/>
</dbReference>
<dbReference type="RefSeq" id="WP_379663511.1">
    <property type="nucleotide sequence ID" value="NZ_JBHUDG010000042.1"/>
</dbReference>
<protein>
    <submittedName>
        <fullName evidence="4">NUDIX hydrolase</fullName>
        <ecNumber evidence="4">3.6.-.-</ecNumber>
    </submittedName>
</protein>
<dbReference type="InterPro" id="IPR015797">
    <property type="entry name" value="NUDIX_hydrolase-like_dom_sf"/>
</dbReference>
<keyword evidence="1 2" id="KW-0378">Hydrolase</keyword>
<evidence type="ECO:0000256" key="2">
    <source>
        <dbReference type="RuleBase" id="RU003476"/>
    </source>
</evidence>
<evidence type="ECO:0000313" key="5">
    <source>
        <dbReference type="Proteomes" id="UP001597118"/>
    </source>
</evidence>
<feature type="domain" description="Nudix hydrolase" evidence="3">
    <location>
        <begin position="71"/>
        <end position="200"/>
    </location>
</feature>
<comment type="caution">
    <text evidence="4">The sequence shown here is derived from an EMBL/GenBank/DDBJ whole genome shotgun (WGS) entry which is preliminary data.</text>
</comment>
<evidence type="ECO:0000259" key="3">
    <source>
        <dbReference type="PROSITE" id="PS51462"/>
    </source>
</evidence>
<dbReference type="PROSITE" id="PS51462">
    <property type="entry name" value="NUDIX"/>
    <property type="match status" value="1"/>
</dbReference>
<gene>
    <name evidence="4" type="ORF">ACFSAH_14800</name>
</gene>
<organism evidence="4 5">
    <name type="scientific">Pseudopedobacter beijingensis</name>
    <dbReference type="NCBI Taxonomy" id="1207056"/>
    <lineage>
        <taxon>Bacteria</taxon>
        <taxon>Pseudomonadati</taxon>
        <taxon>Bacteroidota</taxon>
        <taxon>Sphingobacteriia</taxon>
        <taxon>Sphingobacteriales</taxon>
        <taxon>Sphingobacteriaceae</taxon>
        <taxon>Pseudopedobacter</taxon>
    </lineage>
</organism>
<reference evidence="5" key="1">
    <citation type="journal article" date="2019" name="Int. J. Syst. Evol. Microbiol.">
        <title>The Global Catalogue of Microorganisms (GCM) 10K type strain sequencing project: providing services to taxonomists for standard genome sequencing and annotation.</title>
        <authorList>
            <consortium name="The Broad Institute Genomics Platform"/>
            <consortium name="The Broad Institute Genome Sequencing Center for Infectious Disease"/>
            <person name="Wu L."/>
            <person name="Ma J."/>
        </authorList>
    </citation>
    <scope>NUCLEOTIDE SEQUENCE [LARGE SCALE GENOMIC DNA]</scope>
    <source>
        <strain evidence="5">CCUG 53762</strain>
    </source>
</reference>
<dbReference type="Gene3D" id="3.90.79.10">
    <property type="entry name" value="Nucleoside Triphosphate Pyrophosphohydrolase"/>
    <property type="match status" value="1"/>
</dbReference>
<dbReference type="InterPro" id="IPR000086">
    <property type="entry name" value="NUDIX_hydrolase_dom"/>
</dbReference>
<dbReference type="GO" id="GO:0016787">
    <property type="term" value="F:hydrolase activity"/>
    <property type="evidence" value="ECO:0007669"/>
    <property type="project" value="UniProtKB-KW"/>
</dbReference>
<dbReference type="PRINTS" id="PR00502">
    <property type="entry name" value="NUDIXFAMILY"/>
</dbReference>
<dbReference type="PROSITE" id="PS00893">
    <property type="entry name" value="NUDIX_BOX"/>
    <property type="match status" value="1"/>
</dbReference>
<dbReference type="CDD" id="cd03673">
    <property type="entry name" value="NUDIX_Ap6A_hydrolase"/>
    <property type="match status" value="1"/>
</dbReference>
<dbReference type="EMBL" id="JBHUDG010000042">
    <property type="protein sequence ID" value="MFD1631142.1"/>
    <property type="molecule type" value="Genomic_DNA"/>
</dbReference>
<dbReference type="PANTHER" id="PTHR21340:SF0">
    <property type="entry name" value="BIS(5'-NUCLEOSYL)-TETRAPHOSPHATASE [ASYMMETRICAL]"/>
    <property type="match status" value="1"/>
</dbReference>